<gene>
    <name evidence="9" type="ORF">MKY91_07840</name>
</gene>
<evidence type="ECO:0000256" key="6">
    <source>
        <dbReference type="ARBA" id="ARBA00022989"/>
    </source>
</evidence>
<evidence type="ECO:0000313" key="9">
    <source>
        <dbReference type="EMBL" id="MEN0643055.1"/>
    </source>
</evidence>
<comment type="similarity">
    <text evidence="2">Belongs to the CPA3 antiporters (TC 2.A.63) subunit E family.</text>
</comment>
<dbReference type="NCBIfam" id="NF009292">
    <property type="entry name" value="PRK12651.1-3"/>
    <property type="match status" value="1"/>
</dbReference>
<keyword evidence="4" id="KW-1003">Cell membrane</keyword>
<evidence type="ECO:0000256" key="7">
    <source>
        <dbReference type="ARBA" id="ARBA00023136"/>
    </source>
</evidence>
<dbReference type="PANTHER" id="PTHR34584">
    <property type="entry name" value="NA(+)/H(+) ANTIPORTER SUBUNIT E1"/>
    <property type="match status" value="1"/>
</dbReference>
<evidence type="ECO:0000256" key="1">
    <source>
        <dbReference type="ARBA" id="ARBA00004651"/>
    </source>
</evidence>
<feature type="transmembrane region" description="Helical" evidence="8">
    <location>
        <begin position="28"/>
        <end position="50"/>
    </location>
</feature>
<keyword evidence="3" id="KW-0050">Antiport</keyword>
<keyword evidence="3" id="KW-0813">Transport</keyword>
<reference evidence="9 10" key="1">
    <citation type="submission" date="2024-03" db="EMBL/GenBank/DDBJ databases">
        <title>Bacilli Hybrid Assemblies.</title>
        <authorList>
            <person name="Kovac J."/>
        </authorList>
    </citation>
    <scope>NUCLEOTIDE SEQUENCE [LARGE SCALE GENOMIC DNA]</scope>
    <source>
        <strain evidence="9 10">FSL R7-0666</strain>
    </source>
</reference>
<comment type="subcellular location">
    <subcellularLocation>
        <location evidence="1">Cell membrane</location>
        <topology evidence="1">Multi-pass membrane protein</topology>
    </subcellularLocation>
</comment>
<dbReference type="Pfam" id="PF01899">
    <property type="entry name" value="MNHE"/>
    <property type="match status" value="1"/>
</dbReference>
<evidence type="ECO:0000256" key="5">
    <source>
        <dbReference type="ARBA" id="ARBA00022692"/>
    </source>
</evidence>
<dbReference type="PIRSF" id="PIRSF019239">
    <property type="entry name" value="MrpE"/>
    <property type="match status" value="1"/>
</dbReference>
<dbReference type="PANTHER" id="PTHR34584:SF1">
    <property type="entry name" value="NA(+)_H(+) ANTIPORTER SUBUNIT E1"/>
    <property type="match status" value="1"/>
</dbReference>
<evidence type="ECO:0000313" key="10">
    <source>
        <dbReference type="Proteomes" id="UP001418796"/>
    </source>
</evidence>
<proteinExistence type="inferred from homology"/>
<keyword evidence="5 8" id="KW-0812">Transmembrane</keyword>
<keyword evidence="10" id="KW-1185">Reference proteome</keyword>
<dbReference type="RefSeq" id="WP_203086404.1">
    <property type="nucleotide sequence ID" value="NZ_JAEUZA010000001.1"/>
</dbReference>
<dbReference type="EMBL" id="JBCITK010000001">
    <property type="protein sequence ID" value="MEN0643055.1"/>
    <property type="molecule type" value="Genomic_DNA"/>
</dbReference>
<keyword evidence="7 8" id="KW-0472">Membrane</keyword>
<protein>
    <submittedName>
        <fullName evidence="9">Na+/H+ antiporter subunit E</fullName>
    </submittedName>
</protein>
<evidence type="ECO:0000256" key="8">
    <source>
        <dbReference type="SAM" id="Phobius"/>
    </source>
</evidence>
<name>A0ABU9VGL7_9BACI</name>
<dbReference type="InterPro" id="IPR002758">
    <property type="entry name" value="Cation_antiport_E"/>
</dbReference>
<dbReference type="Proteomes" id="UP001418796">
    <property type="component" value="Unassembled WGS sequence"/>
</dbReference>
<accession>A0ABU9VGL7</accession>
<comment type="caution">
    <text evidence="9">The sequence shown here is derived from an EMBL/GenBank/DDBJ whole genome shotgun (WGS) entry which is preliminary data.</text>
</comment>
<organism evidence="9 10">
    <name type="scientific">Alkalicoccobacillus gibsonii</name>
    <dbReference type="NCBI Taxonomy" id="79881"/>
    <lineage>
        <taxon>Bacteria</taxon>
        <taxon>Bacillati</taxon>
        <taxon>Bacillota</taxon>
        <taxon>Bacilli</taxon>
        <taxon>Bacillales</taxon>
        <taxon>Bacillaceae</taxon>
        <taxon>Alkalicoccobacillus</taxon>
    </lineage>
</organism>
<keyword evidence="6 8" id="KW-1133">Transmembrane helix</keyword>
<evidence type="ECO:0000256" key="3">
    <source>
        <dbReference type="ARBA" id="ARBA00022449"/>
    </source>
</evidence>
<sequence length="158" mass="17809">MAIQIVLNLIAAIAWMLFQNSFTFVDFVIGYIIGIIALYFARPLLGYTFYMRRVVAAIKLFFLFLKELVVANIDVLKVVLSPKLNVSSSIIAVPTKLESKGEITLLAVLITLTPGTLSMDFSDDSQTIYIHALDAPDREQFIKDIQQTFERAIMEVTR</sequence>
<feature type="transmembrane region" description="Helical" evidence="8">
    <location>
        <begin position="5"/>
        <end position="22"/>
    </location>
</feature>
<evidence type="ECO:0000256" key="4">
    <source>
        <dbReference type="ARBA" id="ARBA00022475"/>
    </source>
</evidence>
<evidence type="ECO:0000256" key="2">
    <source>
        <dbReference type="ARBA" id="ARBA00006228"/>
    </source>
</evidence>